<comment type="caution">
    <text evidence="1">The sequence shown here is derived from an EMBL/GenBank/DDBJ whole genome shotgun (WGS) entry which is preliminary data.</text>
</comment>
<proteinExistence type="predicted"/>
<dbReference type="EMBL" id="JAUTXU010000246">
    <property type="protein sequence ID" value="KAK3696145.1"/>
    <property type="molecule type" value="Genomic_DNA"/>
</dbReference>
<dbReference type="Proteomes" id="UP001281147">
    <property type="component" value="Unassembled WGS sequence"/>
</dbReference>
<evidence type="ECO:0000313" key="2">
    <source>
        <dbReference type="Proteomes" id="UP001281147"/>
    </source>
</evidence>
<sequence>MGSSAKKKKEKKKDFQKPKLKVGKARPKNTNATDTSFSAKSIVFKQQSLSEAGRDATGLFQHNLSLLGSKNETQRRDALAYITTVCSTQDSKTLPQPPSVILMKAQPLVLDGNSQVRQQLLKLLRSLPADSLGPIDQLLLYARAGMAHLSNDIRMTSLDVLDWLLGTNADAVVASAGGWVKTLRTFQNLLSWHQVPNATNTTTTNGTWSTSKPAANLGSSKLLVHQLTTLSHLLTAGLRRPSFDQGVALAAKKSAASFPIWHLDAHALPNKSNPFGYLNLFGVARDVESEIYEEAEERAEVFGELDFSEAFTHGVKEAKKEAGERLFRCTADELDALKLAFREQMGQTRTNGKAFLGQLPSEIDEDGTIREQMWQKVAASRVPFDAMLCGARWADAEPDDFEAQLQKAKSKICHDHTVAARRPHKRSREESSDVELRAIAATTSEGPATRSSKRLQRAAVGMPYPLRLASVTGDKNLVEQVVRIDDTDTGDVEHAIELRAAIGSTNTTDTDQSVVNGSAARFEDTPPTSAGSEAEMTRRTIQIRDRNHSSESIYHAGAISDEQSQAMEVQEPARPPLSVRIQQVVDQAIGDLAARVLNLEKVVPLDTDLDQRETVLEMKVMERVEALLAVQDAEIQSLRSELETERSWRTS</sequence>
<name>A0ACC3MJL7_9PEZI</name>
<organism evidence="1 2">
    <name type="scientific">Vermiconidia calcicola</name>
    <dbReference type="NCBI Taxonomy" id="1690605"/>
    <lineage>
        <taxon>Eukaryota</taxon>
        <taxon>Fungi</taxon>
        <taxon>Dikarya</taxon>
        <taxon>Ascomycota</taxon>
        <taxon>Pezizomycotina</taxon>
        <taxon>Dothideomycetes</taxon>
        <taxon>Dothideomycetidae</taxon>
        <taxon>Mycosphaerellales</taxon>
        <taxon>Extremaceae</taxon>
        <taxon>Vermiconidia</taxon>
    </lineage>
</organism>
<gene>
    <name evidence="1" type="primary">IPI1_1</name>
    <name evidence="1" type="ORF">LTR37_018116</name>
</gene>
<keyword evidence="2" id="KW-1185">Reference proteome</keyword>
<evidence type="ECO:0000313" key="1">
    <source>
        <dbReference type="EMBL" id="KAK3696145.1"/>
    </source>
</evidence>
<accession>A0ACC3MJL7</accession>
<reference evidence="1" key="1">
    <citation type="submission" date="2023-07" db="EMBL/GenBank/DDBJ databases">
        <title>Black Yeasts Isolated from many extreme environments.</title>
        <authorList>
            <person name="Coleine C."/>
            <person name="Stajich J.E."/>
            <person name="Selbmann L."/>
        </authorList>
    </citation>
    <scope>NUCLEOTIDE SEQUENCE</scope>
    <source>
        <strain evidence="1">CCFEE 5714</strain>
    </source>
</reference>
<protein>
    <submittedName>
        <fullName evidence="1">rRNA processing protein</fullName>
    </submittedName>
</protein>